<sequence>MSTGSTCSGLLAGSYVCVRKIGFNTTKSTSCHIASGHKTWGDNKPVALQFVVNWCKGNSRTDGGGGFAVTQNKRGCYNKPFGSNKIEFDARNHLGSGTSLSIAKCEELMRASVNRCDRGGASTHEGG</sequence>
<gene>
    <name evidence="1" type="ORF">ColLi_08389</name>
</gene>
<accession>A0AA37GSD4</accession>
<keyword evidence="2" id="KW-1185">Reference proteome</keyword>
<name>A0AA37GSD4_9PEZI</name>
<evidence type="ECO:0000313" key="1">
    <source>
        <dbReference type="EMBL" id="GJC85551.1"/>
    </source>
</evidence>
<dbReference type="Proteomes" id="UP001055172">
    <property type="component" value="Unassembled WGS sequence"/>
</dbReference>
<comment type="caution">
    <text evidence="1">The sequence shown here is derived from an EMBL/GenBank/DDBJ whole genome shotgun (WGS) entry which is preliminary data.</text>
</comment>
<protein>
    <submittedName>
        <fullName evidence="1">Uncharacterized protein</fullName>
    </submittedName>
</protein>
<organism evidence="1 2">
    <name type="scientific">Colletotrichum liriopes</name>
    <dbReference type="NCBI Taxonomy" id="708192"/>
    <lineage>
        <taxon>Eukaryota</taxon>
        <taxon>Fungi</taxon>
        <taxon>Dikarya</taxon>
        <taxon>Ascomycota</taxon>
        <taxon>Pezizomycotina</taxon>
        <taxon>Sordariomycetes</taxon>
        <taxon>Hypocreomycetidae</taxon>
        <taxon>Glomerellales</taxon>
        <taxon>Glomerellaceae</taxon>
        <taxon>Colletotrichum</taxon>
        <taxon>Colletotrichum spaethianum species complex</taxon>
    </lineage>
</organism>
<reference evidence="1 2" key="1">
    <citation type="submission" date="2021-07" db="EMBL/GenBank/DDBJ databases">
        <title>Genome data of Colletotrichum spaethianum.</title>
        <authorList>
            <person name="Utami Y.D."/>
            <person name="Hiruma K."/>
        </authorList>
    </citation>
    <scope>NUCLEOTIDE SEQUENCE [LARGE SCALE GENOMIC DNA]</scope>
    <source>
        <strain evidence="1 2">MAFF 242679</strain>
    </source>
</reference>
<dbReference type="EMBL" id="BPPX01000018">
    <property type="protein sequence ID" value="GJC85551.1"/>
    <property type="molecule type" value="Genomic_DNA"/>
</dbReference>
<dbReference type="AlphaFoldDB" id="A0AA37GSD4"/>
<proteinExistence type="predicted"/>
<evidence type="ECO:0000313" key="2">
    <source>
        <dbReference type="Proteomes" id="UP001055172"/>
    </source>
</evidence>